<evidence type="ECO:0000256" key="1">
    <source>
        <dbReference type="SAM" id="Phobius"/>
    </source>
</evidence>
<gene>
    <name evidence="2" type="ORF">DespoDRAFT_03658</name>
</gene>
<feature type="transmembrane region" description="Helical" evidence="1">
    <location>
        <begin position="64"/>
        <end position="86"/>
    </location>
</feature>
<organism evidence="2 3">
    <name type="scientific">Desulfobacter postgatei 2ac9</name>
    <dbReference type="NCBI Taxonomy" id="879212"/>
    <lineage>
        <taxon>Bacteria</taxon>
        <taxon>Pseudomonadati</taxon>
        <taxon>Thermodesulfobacteriota</taxon>
        <taxon>Desulfobacteria</taxon>
        <taxon>Desulfobacterales</taxon>
        <taxon>Desulfobacteraceae</taxon>
        <taxon>Desulfobacter</taxon>
    </lineage>
</organism>
<protein>
    <submittedName>
        <fullName evidence="2">Uncharacterized protein</fullName>
    </submittedName>
</protein>
<accession>I5B7D8</accession>
<keyword evidence="3" id="KW-1185">Reference proteome</keyword>
<sequence length="122" mass="13720">MGGICFLWCYDIVKYLLFKGLLESRGIDPLVFLFFDMITVPGFIMGCARLVNSLTGRVMAWPKVLFWGIMVLVNTLLPYVYAAIAGGPQFDTAAWVVFWVIVLLLLTNLIRTIRAGLIAEKQ</sequence>
<feature type="transmembrane region" description="Helical" evidence="1">
    <location>
        <begin position="92"/>
        <end position="110"/>
    </location>
</feature>
<reference evidence="2 3" key="1">
    <citation type="submission" date="2011-09" db="EMBL/GenBank/DDBJ databases">
        <authorList>
            <consortium name="US DOE Joint Genome Institute (JGI-PGF)"/>
            <person name="Lucas S."/>
            <person name="Han J."/>
            <person name="Lapidus A."/>
            <person name="Cheng J.-F."/>
            <person name="Goodwin L."/>
            <person name="Pitluck S."/>
            <person name="Peters L."/>
            <person name="Land M.L."/>
            <person name="Hauser L."/>
            <person name="Orellana R."/>
            <person name="Lovley D."/>
            <person name="Woyke T.J."/>
        </authorList>
    </citation>
    <scope>NUCLEOTIDE SEQUENCE [LARGE SCALE GENOMIC DNA]</scope>
    <source>
        <strain evidence="2 3">2ac9</strain>
    </source>
</reference>
<keyword evidence="1" id="KW-0812">Transmembrane</keyword>
<feature type="transmembrane region" description="Helical" evidence="1">
    <location>
        <begin position="30"/>
        <end position="52"/>
    </location>
</feature>
<keyword evidence="1" id="KW-1133">Transmembrane helix</keyword>
<dbReference type="Proteomes" id="UP000005778">
    <property type="component" value="Chromosome"/>
</dbReference>
<proteinExistence type="predicted"/>
<dbReference type="eggNOG" id="ENOG50337H8">
    <property type="taxonomic scope" value="Bacteria"/>
</dbReference>
<dbReference type="HOGENOM" id="CLU_2023017_0_0_7"/>
<dbReference type="STRING" id="879212.DespoDRAFT_03658"/>
<keyword evidence="1" id="KW-0472">Membrane</keyword>
<dbReference type="AlphaFoldDB" id="I5B7D8"/>
<reference evidence="2 3" key="2">
    <citation type="submission" date="2012-02" db="EMBL/GenBank/DDBJ databases">
        <title>Improved High-Quality Draft sequence of Desulfobacter postgatei 2ac9.</title>
        <authorList>
            <consortium name="US DOE Joint Genome Institute"/>
            <person name="Lucas S."/>
            <person name="Han J."/>
            <person name="Lapidus A."/>
            <person name="Cheng J.-F."/>
            <person name="Goodwin L."/>
            <person name="Pitluck S."/>
            <person name="Peters L."/>
            <person name="Ovchinnikova G."/>
            <person name="Held B."/>
            <person name="Detter J.C."/>
            <person name="Han C."/>
            <person name="Tapia R."/>
            <person name="Land M."/>
            <person name="Hauser L."/>
            <person name="Kyrpides N."/>
            <person name="Ivanova N."/>
            <person name="Pagani I."/>
            <person name="Orellana R."/>
            <person name="Lovley D."/>
            <person name="Woyke T."/>
        </authorList>
    </citation>
    <scope>NUCLEOTIDE SEQUENCE [LARGE SCALE GENOMIC DNA]</scope>
    <source>
        <strain evidence="2 3">2ac9</strain>
    </source>
</reference>
<dbReference type="EMBL" id="CM001488">
    <property type="protein sequence ID" value="EIM65401.1"/>
    <property type="molecule type" value="Genomic_DNA"/>
</dbReference>
<evidence type="ECO:0000313" key="2">
    <source>
        <dbReference type="EMBL" id="EIM65401.1"/>
    </source>
</evidence>
<name>I5B7D8_9BACT</name>
<evidence type="ECO:0000313" key="3">
    <source>
        <dbReference type="Proteomes" id="UP000005778"/>
    </source>
</evidence>